<dbReference type="AlphaFoldDB" id="A0A7S4SK70"/>
<gene>
    <name evidence="3" type="ORF">AMON00008_LOCUS51471</name>
</gene>
<sequence>MAQGAIALHPPPGGPCRGPRVRGTRERRARGLRAAMALRASRRGPGPARPMELLQPTALLVGLWLLVVAAGDAEHPCEAEVASACPDRPGSEVARCLKDPTEHERPTVISSDCTDFLALHLACAEALSQHCEEAFFSRDTALCLTSWVDQDTLPPKCRAVMRWAIQREEEEEEADEGPTDELGMSAKDYEEKRAWQARHKAERSAAIERMSGAQREKKLKELERLKEEDPEEYKRVIAEEERRQKDMEEQLKRDRKLAAALERKRREDLGLPPEDQDGAGKSKGRRRKSKLSWFSWAKAWVKANWLALVLGIILLAYLFFNVLNIPEMLGCRNEDSDEEDSKDE</sequence>
<keyword evidence="2" id="KW-0812">Transmembrane</keyword>
<name>A0A7S4SK70_9DINO</name>
<feature type="transmembrane region" description="Helical" evidence="2">
    <location>
        <begin position="305"/>
        <end position="323"/>
    </location>
</feature>
<evidence type="ECO:0000256" key="1">
    <source>
        <dbReference type="SAM" id="MobiDB-lite"/>
    </source>
</evidence>
<accession>A0A7S4SK70</accession>
<feature type="region of interest" description="Disordered" evidence="1">
    <location>
        <begin position="1"/>
        <end position="27"/>
    </location>
</feature>
<evidence type="ECO:0000256" key="2">
    <source>
        <dbReference type="SAM" id="Phobius"/>
    </source>
</evidence>
<organism evidence="3">
    <name type="scientific">Alexandrium monilatum</name>
    <dbReference type="NCBI Taxonomy" id="311494"/>
    <lineage>
        <taxon>Eukaryota</taxon>
        <taxon>Sar</taxon>
        <taxon>Alveolata</taxon>
        <taxon>Dinophyceae</taxon>
        <taxon>Gonyaulacales</taxon>
        <taxon>Pyrocystaceae</taxon>
        <taxon>Alexandrium</taxon>
    </lineage>
</organism>
<protein>
    <submittedName>
        <fullName evidence="3">Uncharacterized protein</fullName>
    </submittedName>
</protein>
<feature type="region of interest" description="Disordered" evidence="1">
    <location>
        <begin position="263"/>
        <end position="284"/>
    </location>
</feature>
<keyword evidence="2" id="KW-0472">Membrane</keyword>
<dbReference type="EMBL" id="HBNR01072588">
    <property type="protein sequence ID" value="CAE4648277.1"/>
    <property type="molecule type" value="Transcribed_RNA"/>
</dbReference>
<keyword evidence="2" id="KW-1133">Transmembrane helix</keyword>
<proteinExistence type="predicted"/>
<evidence type="ECO:0000313" key="3">
    <source>
        <dbReference type="EMBL" id="CAE4648277.1"/>
    </source>
</evidence>
<reference evidence="3" key="1">
    <citation type="submission" date="2021-01" db="EMBL/GenBank/DDBJ databases">
        <authorList>
            <person name="Corre E."/>
            <person name="Pelletier E."/>
            <person name="Niang G."/>
            <person name="Scheremetjew M."/>
            <person name="Finn R."/>
            <person name="Kale V."/>
            <person name="Holt S."/>
            <person name="Cochrane G."/>
            <person name="Meng A."/>
            <person name="Brown T."/>
            <person name="Cohen L."/>
        </authorList>
    </citation>
    <scope>NUCLEOTIDE SEQUENCE</scope>
    <source>
        <strain evidence="3">CCMP3105</strain>
    </source>
</reference>